<dbReference type="CDD" id="cd03469">
    <property type="entry name" value="Rieske_RO_Alpha_N"/>
    <property type="match status" value="1"/>
</dbReference>
<dbReference type="GO" id="GO:0051537">
    <property type="term" value="F:2 iron, 2 sulfur cluster binding"/>
    <property type="evidence" value="ECO:0007669"/>
    <property type="project" value="UniProtKB-KW"/>
</dbReference>
<sequence length="337" mass="37667">MSTSIMNRPAAGNPTSRVQGEKILLEGEDGLFTQSWFPICLSTDVPVGTVKGYGFLDGRIIVFRGEDGVANVASAFCPHLGADLRSGDVIGNTVRCAFHHWSYDGQGRCIATKIGDPPPPSARLYKFVSQERYGIIWAFNGDEPHYDLPDFPHPEEELVIRTVVNGEPNGVDPWIQCANTPDMQHIKALHNITFTQDDPEDIAWTDHSMLYSFSGIHTDGSPVDNVVGIYGTSLYYQSTDYAGRWFGFLNPMGMPQAGFSQNYMVLAARRDMGTPEEVERFLDFVEALERGVVSEDLMVMSSIKFRPGTLTRSDKTLARFFDYMRAYPRAHPSRDFI</sequence>
<dbReference type="EMBL" id="FUYM01000008">
    <property type="protein sequence ID" value="SKB90639.1"/>
    <property type="molecule type" value="Genomic_DNA"/>
</dbReference>
<evidence type="ECO:0000313" key="8">
    <source>
        <dbReference type="Proteomes" id="UP000189818"/>
    </source>
</evidence>
<reference evidence="8" key="1">
    <citation type="submission" date="2017-02" db="EMBL/GenBank/DDBJ databases">
        <authorList>
            <person name="Varghese N."/>
            <person name="Submissions S."/>
        </authorList>
    </citation>
    <scope>NUCLEOTIDE SEQUENCE [LARGE SCALE GENOMIC DNA]</scope>
    <source>
        <strain evidence="8">UM2</strain>
    </source>
</reference>
<accession>A0A1T5F3D2</accession>
<organism evidence="7 8">
    <name type="scientific">Rhizorhabdus histidinilytica</name>
    <dbReference type="NCBI Taxonomy" id="439228"/>
    <lineage>
        <taxon>Bacteria</taxon>
        <taxon>Pseudomonadati</taxon>
        <taxon>Pseudomonadota</taxon>
        <taxon>Alphaproteobacteria</taxon>
        <taxon>Sphingomonadales</taxon>
        <taxon>Sphingomonadaceae</taxon>
        <taxon>Rhizorhabdus</taxon>
    </lineage>
</organism>
<dbReference type="STRING" id="439228.SAMN06295920_10894"/>
<dbReference type="Gene3D" id="2.102.10.10">
    <property type="entry name" value="Rieske [2Fe-2S] iron-sulphur domain"/>
    <property type="match status" value="1"/>
</dbReference>
<evidence type="ECO:0000313" key="7">
    <source>
        <dbReference type="EMBL" id="SKB90639.1"/>
    </source>
</evidence>
<proteinExistence type="predicted"/>
<evidence type="ECO:0000256" key="1">
    <source>
        <dbReference type="ARBA" id="ARBA00022714"/>
    </source>
</evidence>
<evidence type="ECO:0000256" key="3">
    <source>
        <dbReference type="ARBA" id="ARBA00023002"/>
    </source>
</evidence>
<protein>
    <submittedName>
        <fullName evidence="7">Rieske [2Fe-2S] domain-containing protein</fullName>
    </submittedName>
</protein>
<dbReference type="GO" id="GO:0016491">
    <property type="term" value="F:oxidoreductase activity"/>
    <property type="evidence" value="ECO:0007669"/>
    <property type="project" value="UniProtKB-KW"/>
</dbReference>
<dbReference type="RefSeq" id="WP_235862717.1">
    <property type="nucleotide sequence ID" value="NZ_FUYM01000008.1"/>
</dbReference>
<dbReference type="Pfam" id="PF00355">
    <property type="entry name" value="Rieske"/>
    <property type="match status" value="1"/>
</dbReference>
<keyword evidence="2" id="KW-0479">Metal-binding</keyword>
<dbReference type="GO" id="GO:0046872">
    <property type="term" value="F:metal ion binding"/>
    <property type="evidence" value="ECO:0007669"/>
    <property type="project" value="UniProtKB-KW"/>
</dbReference>
<keyword evidence="4" id="KW-0408">Iron</keyword>
<keyword evidence="3" id="KW-0560">Oxidoreductase</keyword>
<evidence type="ECO:0000256" key="2">
    <source>
        <dbReference type="ARBA" id="ARBA00022723"/>
    </source>
</evidence>
<keyword evidence="8" id="KW-1185">Reference proteome</keyword>
<keyword evidence="1" id="KW-0001">2Fe-2S</keyword>
<evidence type="ECO:0000256" key="4">
    <source>
        <dbReference type="ARBA" id="ARBA00023004"/>
    </source>
</evidence>
<name>A0A1T5F3D2_9SPHN</name>
<gene>
    <name evidence="7" type="ORF">SAMN06295920_10894</name>
</gene>
<dbReference type="AlphaFoldDB" id="A0A1T5F3D2"/>
<dbReference type="PANTHER" id="PTHR21266">
    <property type="entry name" value="IRON-SULFUR DOMAIN CONTAINING PROTEIN"/>
    <property type="match status" value="1"/>
</dbReference>
<dbReference type="SUPFAM" id="SSF50022">
    <property type="entry name" value="ISP domain"/>
    <property type="match status" value="1"/>
</dbReference>
<keyword evidence="5" id="KW-0411">Iron-sulfur</keyword>
<dbReference type="InterPro" id="IPR036922">
    <property type="entry name" value="Rieske_2Fe-2S_sf"/>
</dbReference>
<evidence type="ECO:0000259" key="6">
    <source>
        <dbReference type="PROSITE" id="PS51296"/>
    </source>
</evidence>
<dbReference type="InterPro" id="IPR050584">
    <property type="entry name" value="Cholesterol_7-desaturase"/>
</dbReference>
<dbReference type="PROSITE" id="PS51296">
    <property type="entry name" value="RIESKE"/>
    <property type="match status" value="1"/>
</dbReference>
<dbReference type="InterPro" id="IPR017941">
    <property type="entry name" value="Rieske_2Fe-2S"/>
</dbReference>
<feature type="domain" description="Rieske" evidence="6">
    <location>
        <begin position="36"/>
        <end position="138"/>
    </location>
</feature>
<dbReference type="Proteomes" id="UP000189818">
    <property type="component" value="Unassembled WGS sequence"/>
</dbReference>
<evidence type="ECO:0000256" key="5">
    <source>
        <dbReference type="ARBA" id="ARBA00023014"/>
    </source>
</evidence>
<dbReference type="PANTHER" id="PTHR21266:SF60">
    <property type="entry name" value="3-KETOSTEROID-9-ALPHA-MONOOXYGENASE, OXYGENASE COMPONENT"/>
    <property type="match status" value="1"/>
</dbReference>